<comment type="caution">
    <text evidence="2">The sequence shown here is derived from an EMBL/GenBank/DDBJ whole genome shotgun (WGS) entry which is preliminary data.</text>
</comment>
<gene>
    <name evidence="2" type="ORF">C2845_PM07G23550</name>
</gene>
<evidence type="ECO:0000313" key="3">
    <source>
        <dbReference type="Proteomes" id="UP000275267"/>
    </source>
</evidence>
<name>A0A3L6SUJ1_PANMI</name>
<evidence type="ECO:0000256" key="1">
    <source>
        <dbReference type="SAM" id="SignalP"/>
    </source>
</evidence>
<proteinExistence type="predicted"/>
<accession>A0A3L6SUJ1</accession>
<keyword evidence="3" id="KW-1185">Reference proteome</keyword>
<organism evidence="2 3">
    <name type="scientific">Panicum miliaceum</name>
    <name type="common">Proso millet</name>
    <name type="synonym">Broomcorn millet</name>
    <dbReference type="NCBI Taxonomy" id="4540"/>
    <lineage>
        <taxon>Eukaryota</taxon>
        <taxon>Viridiplantae</taxon>
        <taxon>Streptophyta</taxon>
        <taxon>Embryophyta</taxon>
        <taxon>Tracheophyta</taxon>
        <taxon>Spermatophyta</taxon>
        <taxon>Magnoliopsida</taxon>
        <taxon>Liliopsida</taxon>
        <taxon>Poales</taxon>
        <taxon>Poaceae</taxon>
        <taxon>PACMAD clade</taxon>
        <taxon>Panicoideae</taxon>
        <taxon>Panicodae</taxon>
        <taxon>Paniceae</taxon>
        <taxon>Panicinae</taxon>
        <taxon>Panicum</taxon>
        <taxon>Panicum sect. Panicum</taxon>
    </lineage>
</organism>
<dbReference type="AlphaFoldDB" id="A0A3L6SUJ1"/>
<reference evidence="3" key="1">
    <citation type="journal article" date="2019" name="Nat. Commun.">
        <title>The genome of broomcorn millet.</title>
        <authorList>
            <person name="Zou C."/>
            <person name="Miki D."/>
            <person name="Li D."/>
            <person name="Tang Q."/>
            <person name="Xiao L."/>
            <person name="Rajput S."/>
            <person name="Deng P."/>
            <person name="Jia W."/>
            <person name="Huang R."/>
            <person name="Zhang M."/>
            <person name="Sun Y."/>
            <person name="Hu J."/>
            <person name="Fu X."/>
            <person name="Schnable P.S."/>
            <person name="Li F."/>
            <person name="Zhang H."/>
            <person name="Feng B."/>
            <person name="Zhu X."/>
            <person name="Liu R."/>
            <person name="Schnable J.C."/>
            <person name="Zhu J.-K."/>
            <person name="Zhang H."/>
        </authorList>
    </citation>
    <scope>NUCLEOTIDE SEQUENCE [LARGE SCALE GENOMIC DNA]</scope>
</reference>
<feature type="chain" id="PRO_5017972230" evidence="1">
    <location>
        <begin position="25"/>
        <end position="401"/>
    </location>
</feature>
<dbReference type="Proteomes" id="UP000275267">
    <property type="component" value="Unassembled WGS sequence"/>
</dbReference>
<dbReference type="EMBL" id="PQIB02000004">
    <property type="protein sequence ID" value="RLN25347.1"/>
    <property type="molecule type" value="Genomic_DNA"/>
</dbReference>
<keyword evidence="1" id="KW-0732">Signal</keyword>
<evidence type="ECO:0000313" key="2">
    <source>
        <dbReference type="EMBL" id="RLN25347.1"/>
    </source>
</evidence>
<protein>
    <submittedName>
        <fullName evidence="2">Uncharacterized protein</fullName>
    </submittedName>
</protein>
<sequence>MHCTLHNTSLLPWLFPSLPCHGYAFCSCLPASARTECGSSLAASAMLRAPSKHAHALWPHSIEGGKAKAEQSRAGKLAGCSGMQSGGRPGGALLCPSRAVARGQSGMSLAVGALLQRPLSAASVARGNVRPLRPSPLAGVVARGRVVLPPIFSSHELDVSGPWAGLDGDPPRAVAIDEDSLLPRRAVAFACMASRAQLTSHQTRAGLLLRCHLRPARRAVALASMDALRWLRTARGACREPETGRWARTRHGTRTGCAGRDSNRLGASATLFRFTADGRRAGGCRPAPGRPSGCAALLAPHVSLSLRPRRRWPSTATMWRACPTRAEIDDLIAPVVLSTQSAAGLRPYVPRRASDLLHNKAPIKLLIPVRVRTIAHSLPETDSGGVVGAILWRSLHGSMLC</sequence>
<feature type="signal peptide" evidence="1">
    <location>
        <begin position="1"/>
        <end position="24"/>
    </location>
</feature>